<evidence type="ECO:0000256" key="2">
    <source>
        <dbReference type="ARBA" id="ARBA00023204"/>
    </source>
</evidence>
<dbReference type="Pfam" id="PF13476">
    <property type="entry name" value="AAA_23"/>
    <property type="match status" value="1"/>
</dbReference>
<evidence type="ECO:0000256" key="3">
    <source>
        <dbReference type="ARBA" id="ARBA00023236"/>
    </source>
</evidence>
<reference evidence="6 7" key="1">
    <citation type="submission" date="2019-09" db="EMBL/GenBank/DDBJ databases">
        <title>Characterization of the phylogenetic diversity of two novel species belonging to the genus Bifidobacterium: Bifidobacterium cebidarum sp. nov. and Bifidobacterium leontopitheci sp. nov.</title>
        <authorList>
            <person name="Lugli G.A."/>
            <person name="Duranti S."/>
            <person name="Milani C."/>
            <person name="Turroni F."/>
            <person name="Ventura M."/>
        </authorList>
    </citation>
    <scope>NUCLEOTIDE SEQUENCE [LARGE SCALE GENOMIC DNA]</scope>
    <source>
        <strain evidence="6 7">DSM 100238</strain>
    </source>
</reference>
<keyword evidence="2" id="KW-0234">DNA repair</keyword>
<proteinExistence type="predicted"/>
<dbReference type="RefSeq" id="WP_152355299.1">
    <property type="nucleotide sequence ID" value="NZ_JBHLXF010000010.1"/>
</dbReference>
<name>A0A6A2VA34_9BIFI</name>
<dbReference type="EMBL" id="WBSO01000003">
    <property type="protein sequence ID" value="KAB8299625.1"/>
    <property type="molecule type" value="Genomic_DNA"/>
</dbReference>
<evidence type="ECO:0000313" key="7">
    <source>
        <dbReference type="Proteomes" id="UP000440041"/>
    </source>
</evidence>
<dbReference type="GO" id="GO:0005524">
    <property type="term" value="F:ATP binding"/>
    <property type="evidence" value="ECO:0007669"/>
    <property type="project" value="InterPro"/>
</dbReference>
<evidence type="ECO:0000259" key="5">
    <source>
        <dbReference type="Pfam" id="PF13476"/>
    </source>
</evidence>
<feature type="domain" description="Rad50/SbcC-type AAA" evidence="5">
    <location>
        <begin position="4"/>
        <end position="160"/>
    </location>
</feature>
<organism evidence="6 7">
    <name type="scientific">Bifidobacterium apri</name>
    <dbReference type="NCBI Taxonomy" id="1769423"/>
    <lineage>
        <taxon>Bacteria</taxon>
        <taxon>Bacillati</taxon>
        <taxon>Actinomycetota</taxon>
        <taxon>Actinomycetes</taxon>
        <taxon>Bifidobacteriales</taxon>
        <taxon>Bifidobacteriaceae</taxon>
        <taxon>Bifidobacterium</taxon>
    </lineage>
</organism>
<dbReference type="GO" id="GO:0000731">
    <property type="term" value="P:DNA synthesis involved in DNA repair"/>
    <property type="evidence" value="ECO:0007669"/>
    <property type="project" value="TreeGrafter"/>
</dbReference>
<keyword evidence="1" id="KW-0227">DNA damage</keyword>
<dbReference type="InterPro" id="IPR027417">
    <property type="entry name" value="P-loop_NTPase"/>
</dbReference>
<comment type="caution">
    <text evidence="6">The sequence shown here is derived from an EMBL/GenBank/DDBJ whole genome shotgun (WGS) entry which is preliminary data.</text>
</comment>
<gene>
    <name evidence="6" type="ORF">DSM100238_0659</name>
</gene>
<keyword evidence="3" id="KW-0742">SOS response</keyword>
<dbReference type="GO" id="GO:0009432">
    <property type="term" value="P:SOS response"/>
    <property type="evidence" value="ECO:0007669"/>
    <property type="project" value="UniProtKB-KW"/>
</dbReference>
<evidence type="ECO:0000259" key="4">
    <source>
        <dbReference type="Pfam" id="PF13304"/>
    </source>
</evidence>
<dbReference type="PANTHER" id="PTHR32182:SF0">
    <property type="entry name" value="DNA REPLICATION AND REPAIR PROTEIN RECF"/>
    <property type="match status" value="1"/>
</dbReference>
<evidence type="ECO:0000256" key="1">
    <source>
        <dbReference type="ARBA" id="ARBA00022763"/>
    </source>
</evidence>
<dbReference type="SUPFAM" id="SSF52540">
    <property type="entry name" value="P-loop containing nucleoside triphosphate hydrolases"/>
    <property type="match status" value="2"/>
</dbReference>
<dbReference type="InterPro" id="IPR038729">
    <property type="entry name" value="Rad50/SbcC_AAA"/>
</dbReference>
<dbReference type="GO" id="GO:0016887">
    <property type="term" value="F:ATP hydrolysis activity"/>
    <property type="evidence" value="ECO:0007669"/>
    <property type="project" value="InterPro"/>
</dbReference>
<sequence length="445" mass="49524">MLSSLELQNFRSFEDAHIAFDPSMTVLIGNNGAGKSAILDAAAIALGAFLIRLPDSKGKNHSRKFNKDTDVRRVSFRQGDQIQTERQYPVRVTAHGYRDDLPHDQAPEMMWARQILSTGHAGKGDCKEINAYADECQQRVQAHDESLILPVLGYYGTGRVWTHKKTSTYVYDRDFSGGVSRLNGYIDCLDAYTNDNLMRYWFMRMALQSATRKKESPLYTAVRKAMASCVAHLQKEDASAIDVEYSVDLGQIIVTYRHDDDVTVLPIGMLSDGYRSVMSMVGDIAFRMAMLNPALGVQVVSHTSGVVLIDEVDLHLHPRWQEHILEVLTGTFPKVQFIVTSHAPLVLSSVKDSSCLRIIDETGGRPYQGRVAGSSSNDVLTHVMGAHDRPGEVRDMFKRLEQALDDSAYDQAKTLLDGLESLIGPDDAELARERAAYDFMTLGGE</sequence>
<dbReference type="OrthoDB" id="9815944at2"/>
<protein>
    <submittedName>
        <fullName evidence="6">AAA domain, putative AbiEii toxin, Type IV TA system</fullName>
    </submittedName>
</protein>
<dbReference type="PANTHER" id="PTHR32182">
    <property type="entry name" value="DNA REPLICATION AND REPAIR PROTEIN RECF"/>
    <property type="match status" value="1"/>
</dbReference>
<dbReference type="AlphaFoldDB" id="A0A6A2VA34"/>
<evidence type="ECO:0000313" key="6">
    <source>
        <dbReference type="EMBL" id="KAB8299625.1"/>
    </source>
</evidence>
<keyword evidence="7" id="KW-1185">Reference proteome</keyword>
<accession>A0A6A2VA34</accession>
<dbReference type="Pfam" id="PF13304">
    <property type="entry name" value="AAA_21"/>
    <property type="match status" value="1"/>
</dbReference>
<dbReference type="Proteomes" id="UP000440041">
    <property type="component" value="Unassembled WGS sequence"/>
</dbReference>
<dbReference type="GO" id="GO:0006302">
    <property type="term" value="P:double-strand break repair"/>
    <property type="evidence" value="ECO:0007669"/>
    <property type="project" value="InterPro"/>
</dbReference>
<dbReference type="InterPro" id="IPR003959">
    <property type="entry name" value="ATPase_AAA_core"/>
</dbReference>
<dbReference type="Gene3D" id="3.40.50.300">
    <property type="entry name" value="P-loop containing nucleotide triphosphate hydrolases"/>
    <property type="match status" value="2"/>
</dbReference>
<feature type="domain" description="ATPase AAA-type core" evidence="4">
    <location>
        <begin position="237"/>
        <end position="348"/>
    </location>
</feature>